<reference evidence="4 5" key="1">
    <citation type="journal article" date="2019" name="Int. J. Syst. Evol. Microbiol.">
        <title>The Global Catalogue of Microorganisms (GCM) 10K type strain sequencing project: providing services to taxonomists for standard genome sequencing and annotation.</title>
        <authorList>
            <consortium name="The Broad Institute Genomics Platform"/>
            <consortium name="The Broad Institute Genome Sequencing Center for Infectious Disease"/>
            <person name="Wu L."/>
            <person name="Ma J."/>
        </authorList>
    </citation>
    <scope>NUCLEOTIDE SEQUENCE [LARGE SCALE GENOMIC DNA]</scope>
    <source>
        <strain evidence="4 5">JCM 16009</strain>
    </source>
</reference>
<keyword evidence="2" id="KW-0472">Membrane</keyword>
<dbReference type="Proteomes" id="UP001500449">
    <property type="component" value="Unassembled WGS sequence"/>
</dbReference>
<dbReference type="EMBL" id="BAAAQK010000027">
    <property type="protein sequence ID" value="GAA1874299.1"/>
    <property type="molecule type" value="Genomic_DNA"/>
</dbReference>
<dbReference type="Pfam" id="PF02517">
    <property type="entry name" value="Rce1-like"/>
    <property type="match status" value="1"/>
</dbReference>
<name>A0ABN2NM24_9PSEU</name>
<sequence>MGQPDSSPPPDDPSPWARPANGGASPSGPSGPSEPSEPGDAPVPDAVERGTGEPVGAGRAPVAFGSGAAAHSAEQALAPAGFGAPGPYGVDPGGPAGPVPPVPPAPPRHRWGIGAYVIVEVLFLGSSFLIALLMLRSGNTVAGVVLGLSVPTLLAAGTALLITKVRGNGPVIDLGLRWSARDAGIGMLWGLGGLVISIPASAIYVSVVGMDNATTAVGQAFDGIRVGWAAALGVFVLVAFVAPVCEEIVYRGLLWGAVTKHGANRWIAFAITTVMFAMAHFELTRTPLLLVVALPIGLARVFTGRLPASIVAHQVNNLLPALGLALALTGGVPALG</sequence>
<evidence type="ECO:0000256" key="1">
    <source>
        <dbReference type="SAM" id="MobiDB-lite"/>
    </source>
</evidence>
<keyword evidence="2" id="KW-1133">Transmembrane helix</keyword>
<gene>
    <name evidence="4" type="ORF">GCM10009836_64230</name>
</gene>
<feature type="compositionally biased region" description="Pro residues" evidence="1">
    <location>
        <begin position="1"/>
        <end position="13"/>
    </location>
</feature>
<feature type="compositionally biased region" description="Low complexity" evidence="1">
    <location>
        <begin position="22"/>
        <end position="39"/>
    </location>
</feature>
<evidence type="ECO:0000256" key="2">
    <source>
        <dbReference type="SAM" id="Phobius"/>
    </source>
</evidence>
<evidence type="ECO:0000313" key="5">
    <source>
        <dbReference type="Proteomes" id="UP001500449"/>
    </source>
</evidence>
<feature type="region of interest" description="Disordered" evidence="1">
    <location>
        <begin position="1"/>
        <end position="60"/>
    </location>
</feature>
<comment type="caution">
    <text evidence="4">The sequence shown here is derived from an EMBL/GenBank/DDBJ whole genome shotgun (WGS) entry which is preliminary data.</text>
</comment>
<evidence type="ECO:0000313" key="4">
    <source>
        <dbReference type="EMBL" id="GAA1874299.1"/>
    </source>
</evidence>
<feature type="transmembrane region" description="Helical" evidence="2">
    <location>
        <begin position="113"/>
        <end position="135"/>
    </location>
</feature>
<feature type="domain" description="CAAX prenyl protease 2/Lysostaphin resistance protein A-like" evidence="3">
    <location>
        <begin position="231"/>
        <end position="319"/>
    </location>
</feature>
<keyword evidence="2" id="KW-0812">Transmembrane</keyword>
<keyword evidence="5" id="KW-1185">Reference proteome</keyword>
<dbReference type="RefSeq" id="WP_344425831.1">
    <property type="nucleotide sequence ID" value="NZ_BAAAQK010000027.1"/>
</dbReference>
<dbReference type="PANTHER" id="PTHR43592">
    <property type="entry name" value="CAAX AMINO TERMINAL PROTEASE"/>
    <property type="match status" value="1"/>
</dbReference>
<feature type="transmembrane region" description="Helical" evidence="2">
    <location>
        <begin position="287"/>
        <end position="303"/>
    </location>
</feature>
<evidence type="ECO:0000259" key="3">
    <source>
        <dbReference type="Pfam" id="PF02517"/>
    </source>
</evidence>
<feature type="transmembrane region" description="Helical" evidence="2">
    <location>
        <begin position="183"/>
        <end position="207"/>
    </location>
</feature>
<feature type="transmembrane region" description="Helical" evidence="2">
    <location>
        <begin position="315"/>
        <end position="335"/>
    </location>
</feature>
<protein>
    <recommendedName>
        <fullName evidence="3">CAAX prenyl protease 2/Lysostaphin resistance protein A-like domain-containing protein</fullName>
    </recommendedName>
</protein>
<organism evidence="4 5">
    <name type="scientific">Pseudonocardia ailaonensis</name>
    <dbReference type="NCBI Taxonomy" id="367279"/>
    <lineage>
        <taxon>Bacteria</taxon>
        <taxon>Bacillati</taxon>
        <taxon>Actinomycetota</taxon>
        <taxon>Actinomycetes</taxon>
        <taxon>Pseudonocardiales</taxon>
        <taxon>Pseudonocardiaceae</taxon>
        <taxon>Pseudonocardia</taxon>
    </lineage>
</organism>
<dbReference type="InterPro" id="IPR003675">
    <property type="entry name" value="Rce1/LyrA-like_dom"/>
</dbReference>
<accession>A0ABN2NM24</accession>
<feature type="transmembrane region" description="Helical" evidence="2">
    <location>
        <begin position="227"/>
        <end position="250"/>
    </location>
</feature>
<dbReference type="PANTHER" id="PTHR43592:SF15">
    <property type="entry name" value="CAAX AMINO TERMINAL PROTEASE FAMILY PROTEIN"/>
    <property type="match status" value="1"/>
</dbReference>
<feature type="transmembrane region" description="Helical" evidence="2">
    <location>
        <begin position="141"/>
        <end position="162"/>
    </location>
</feature>
<proteinExistence type="predicted"/>